<evidence type="ECO:0000313" key="19">
    <source>
        <dbReference type="Proteomes" id="UP000176725"/>
    </source>
</evidence>
<evidence type="ECO:0000256" key="4">
    <source>
        <dbReference type="ARBA" id="ARBA00004752"/>
    </source>
</evidence>
<dbReference type="InterPro" id="IPR011601">
    <property type="entry name" value="MurB_C"/>
</dbReference>
<dbReference type="EMBL" id="MGHH01000007">
    <property type="protein sequence ID" value="OGM64961.1"/>
    <property type="molecule type" value="Genomic_DNA"/>
</dbReference>
<dbReference type="GO" id="GO:0051301">
    <property type="term" value="P:cell division"/>
    <property type="evidence" value="ECO:0007669"/>
    <property type="project" value="UniProtKB-KW"/>
</dbReference>
<evidence type="ECO:0000256" key="1">
    <source>
        <dbReference type="ARBA" id="ARBA00001974"/>
    </source>
</evidence>
<comment type="subcellular location">
    <subcellularLocation>
        <location evidence="3 16">Cytoplasm</location>
    </subcellularLocation>
</comment>
<dbReference type="Gene3D" id="3.30.43.10">
    <property type="entry name" value="Uridine Diphospho-n-acetylenolpyruvylglucosamine Reductase, domain 2"/>
    <property type="match status" value="1"/>
</dbReference>
<dbReference type="NCBIfam" id="NF000755">
    <property type="entry name" value="PRK00046.1"/>
    <property type="match status" value="1"/>
</dbReference>
<dbReference type="SUPFAM" id="SSF56176">
    <property type="entry name" value="FAD-binding/transporter-associated domain-like"/>
    <property type="match status" value="1"/>
</dbReference>
<dbReference type="Pfam" id="PF02873">
    <property type="entry name" value="MurB_C"/>
    <property type="match status" value="1"/>
</dbReference>
<protein>
    <recommendedName>
        <fullName evidence="16">UDP-N-acetylenolpyruvoylglucosamine reductase</fullName>
        <ecNumber evidence="16">1.3.1.98</ecNumber>
    </recommendedName>
    <alternativeName>
        <fullName evidence="16">UDP-N-acetylmuramate dehydrogenase</fullName>
    </alternativeName>
</protein>
<evidence type="ECO:0000256" key="5">
    <source>
        <dbReference type="ARBA" id="ARBA00022490"/>
    </source>
</evidence>
<evidence type="ECO:0000256" key="14">
    <source>
        <dbReference type="ARBA" id="ARBA00023316"/>
    </source>
</evidence>
<comment type="pathway">
    <text evidence="4 16">Cell wall biogenesis; peptidoglycan biosynthesis.</text>
</comment>
<comment type="cofactor">
    <cofactor evidence="1 16">
        <name>FAD</name>
        <dbReference type="ChEBI" id="CHEBI:57692"/>
    </cofactor>
</comment>
<dbReference type="GO" id="GO:0071555">
    <property type="term" value="P:cell wall organization"/>
    <property type="evidence" value="ECO:0007669"/>
    <property type="project" value="UniProtKB-KW"/>
</dbReference>
<dbReference type="InterPro" id="IPR036635">
    <property type="entry name" value="MurB_C_sf"/>
</dbReference>
<dbReference type="Gene3D" id="3.90.78.10">
    <property type="entry name" value="UDP-N-acetylenolpyruvoylglucosamine reductase, C-terminal domain"/>
    <property type="match status" value="1"/>
</dbReference>
<evidence type="ECO:0000256" key="6">
    <source>
        <dbReference type="ARBA" id="ARBA00022618"/>
    </source>
</evidence>
<evidence type="ECO:0000256" key="8">
    <source>
        <dbReference type="ARBA" id="ARBA00022827"/>
    </source>
</evidence>
<dbReference type="InterPro" id="IPR016166">
    <property type="entry name" value="FAD-bd_PCMH"/>
</dbReference>
<evidence type="ECO:0000259" key="17">
    <source>
        <dbReference type="PROSITE" id="PS51387"/>
    </source>
</evidence>
<keyword evidence="9 16" id="KW-0521">NADP</keyword>
<sequence length="345" mass="38429">MTKLLIKENIPLKNLTTFHVGGLASYFAEVNNKEELTEVVGFAKSKNIPIFILGGGSDILMSDEGFPGLVLRYKDTSISFKVVNNDVLVTAGAGLIWDGLVKVCVEKGLQGIECLSGIPGSVGASPIQNIGAYGQELKDTFVSLTAYDLRKAKFVTLDKKSCRFSYRESIFKDPQQKGRYIILGLTLRLKKDAKPSLIYESLTSYLSDKNINSPTIREVREAILTLRGRKLEDPKVIGNAGSFFKNPMVERPILTEIQKDFPEVPFHEVADRKVKLFAGWLIEKSGWKGKRYKNASVSERNALVIMNPEGRATAREVKELADKISSAVEKKFKIELEPEVQYIGF</sequence>
<evidence type="ECO:0000256" key="10">
    <source>
        <dbReference type="ARBA" id="ARBA00022960"/>
    </source>
</evidence>
<comment type="caution">
    <text evidence="18">The sequence shown here is derived from an EMBL/GenBank/DDBJ whole genome shotgun (WGS) entry which is preliminary data.</text>
</comment>
<dbReference type="NCBIfam" id="TIGR00179">
    <property type="entry name" value="murB"/>
    <property type="match status" value="1"/>
</dbReference>
<dbReference type="PANTHER" id="PTHR21071">
    <property type="entry name" value="UDP-N-ACETYLENOLPYRUVOYLGLUCOSAMINE REDUCTASE"/>
    <property type="match status" value="1"/>
</dbReference>
<dbReference type="PROSITE" id="PS51387">
    <property type="entry name" value="FAD_PCMH"/>
    <property type="match status" value="1"/>
</dbReference>
<dbReference type="Pfam" id="PF01565">
    <property type="entry name" value="FAD_binding_4"/>
    <property type="match status" value="1"/>
</dbReference>
<evidence type="ECO:0000256" key="13">
    <source>
        <dbReference type="ARBA" id="ARBA00023306"/>
    </source>
</evidence>
<dbReference type="EC" id="1.3.1.98" evidence="16"/>
<keyword evidence="10 16" id="KW-0133">Cell shape</keyword>
<keyword evidence="5 16" id="KW-0963">Cytoplasm</keyword>
<keyword evidence="13 16" id="KW-0131">Cell cycle</keyword>
<dbReference type="InterPro" id="IPR036318">
    <property type="entry name" value="FAD-bd_PCMH-like_sf"/>
</dbReference>
<dbReference type="AlphaFoldDB" id="A0A1F8BLK3"/>
<name>A0A1F8BLK3_9BACT</name>
<gene>
    <name evidence="16" type="primary">murB</name>
    <name evidence="18" type="ORF">A2893_04885</name>
</gene>
<evidence type="ECO:0000256" key="15">
    <source>
        <dbReference type="ARBA" id="ARBA00048914"/>
    </source>
</evidence>
<dbReference type="GO" id="GO:0005829">
    <property type="term" value="C:cytosol"/>
    <property type="evidence" value="ECO:0007669"/>
    <property type="project" value="TreeGrafter"/>
</dbReference>
<reference evidence="18 19" key="1">
    <citation type="journal article" date="2016" name="Nat. Commun.">
        <title>Thousands of microbial genomes shed light on interconnected biogeochemical processes in an aquifer system.</title>
        <authorList>
            <person name="Anantharaman K."/>
            <person name="Brown C.T."/>
            <person name="Hug L.A."/>
            <person name="Sharon I."/>
            <person name="Castelle C.J."/>
            <person name="Probst A.J."/>
            <person name="Thomas B.C."/>
            <person name="Singh A."/>
            <person name="Wilkins M.J."/>
            <person name="Karaoz U."/>
            <person name="Brodie E.L."/>
            <person name="Williams K.H."/>
            <person name="Hubbard S.S."/>
            <person name="Banfield J.F."/>
        </authorList>
    </citation>
    <scope>NUCLEOTIDE SEQUENCE [LARGE SCALE GENOMIC DNA]</scope>
</reference>
<feature type="active site" description="Proton donor" evidence="16">
    <location>
        <position position="242"/>
    </location>
</feature>
<feature type="active site" evidence="16">
    <location>
        <position position="339"/>
    </location>
</feature>
<dbReference type="InterPro" id="IPR016167">
    <property type="entry name" value="FAD-bd_PCMH_sub1"/>
</dbReference>
<dbReference type="NCBIfam" id="NF010478">
    <property type="entry name" value="PRK13903.1"/>
    <property type="match status" value="1"/>
</dbReference>
<evidence type="ECO:0000256" key="7">
    <source>
        <dbReference type="ARBA" id="ARBA00022630"/>
    </source>
</evidence>
<evidence type="ECO:0000256" key="11">
    <source>
        <dbReference type="ARBA" id="ARBA00022984"/>
    </source>
</evidence>
<feature type="active site" evidence="16">
    <location>
        <position position="167"/>
    </location>
</feature>
<evidence type="ECO:0000256" key="3">
    <source>
        <dbReference type="ARBA" id="ARBA00004496"/>
    </source>
</evidence>
<dbReference type="Proteomes" id="UP000176725">
    <property type="component" value="Unassembled WGS sequence"/>
</dbReference>
<dbReference type="InterPro" id="IPR003170">
    <property type="entry name" value="MurB"/>
</dbReference>
<dbReference type="Gene3D" id="3.30.465.10">
    <property type="match status" value="1"/>
</dbReference>
<dbReference type="GO" id="GO:0071949">
    <property type="term" value="F:FAD binding"/>
    <property type="evidence" value="ECO:0007669"/>
    <property type="project" value="InterPro"/>
</dbReference>
<keyword evidence="7 16" id="KW-0285">Flavoprotein</keyword>
<dbReference type="InterPro" id="IPR006094">
    <property type="entry name" value="Oxid_FAD_bind_N"/>
</dbReference>
<evidence type="ECO:0000256" key="2">
    <source>
        <dbReference type="ARBA" id="ARBA00003921"/>
    </source>
</evidence>
<dbReference type="SUPFAM" id="SSF56194">
    <property type="entry name" value="Uridine diphospho-N-Acetylenolpyruvylglucosamine reductase, MurB, C-terminal domain"/>
    <property type="match status" value="1"/>
</dbReference>
<dbReference type="UniPathway" id="UPA00219"/>
<feature type="domain" description="FAD-binding PCMH-type" evidence="17">
    <location>
        <begin position="19"/>
        <end position="192"/>
    </location>
</feature>
<organism evidence="18 19">
    <name type="scientific">Candidatus Woesebacteria bacterium RIFCSPLOWO2_01_FULL_39_25</name>
    <dbReference type="NCBI Taxonomy" id="1802521"/>
    <lineage>
        <taxon>Bacteria</taxon>
        <taxon>Candidatus Woeseibacteriota</taxon>
    </lineage>
</organism>
<comment type="function">
    <text evidence="2 16">Cell wall formation.</text>
</comment>
<evidence type="ECO:0000256" key="9">
    <source>
        <dbReference type="ARBA" id="ARBA00022857"/>
    </source>
</evidence>
<evidence type="ECO:0000256" key="12">
    <source>
        <dbReference type="ARBA" id="ARBA00023002"/>
    </source>
</evidence>
<keyword evidence="8 16" id="KW-0274">FAD</keyword>
<proteinExistence type="inferred from homology"/>
<dbReference type="PANTHER" id="PTHR21071:SF4">
    <property type="entry name" value="UDP-N-ACETYLENOLPYRUVOYLGLUCOSAMINE REDUCTASE"/>
    <property type="match status" value="1"/>
</dbReference>
<keyword evidence="12 16" id="KW-0560">Oxidoreductase</keyword>
<keyword evidence="6 16" id="KW-0132">Cell division</keyword>
<dbReference type="STRING" id="1802521.A2893_04885"/>
<accession>A0A1F8BLK3</accession>
<dbReference type="InterPro" id="IPR016169">
    <property type="entry name" value="FAD-bd_PCMH_sub2"/>
</dbReference>
<dbReference type="GO" id="GO:0009252">
    <property type="term" value="P:peptidoglycan biosynthetic process"/>
    <property type="evidence" value="ECO:0007669"/>
    <property type="project" value="UniProtKB-UniRule"/>
</dbReference>
<dbReference type="HAMAP" id="MF_00037">
    <property type="entry name" value="MurB"/>
    <property type="match status" value="1"/>
</dbReference>
<keyword evidence="14 16" id="KW-0961">Cell wall biogenesis/degradation</keyword>
<dbReference type="GO" id="GO:0008360">
    <property type="term" value="P:regulation of cell shape"/>
    <property type="evidence" value="ECO:0007669"/>
    <property type="project" value="UniProtKB-KW"/>
</dbReference>
<dbReference type="GO" id="GO:0008762">
    <property type="term" value="F:UDP-N-acetylmuramate dehydrogenase activity"/>
    <property type="evidence" value="ECO:0007669"/>
    <property type="project" value="UniProtKB-UniRule"/>
</dbReference>
<evidence type="ECO:0000313" key="18">
    <source>
        <dbReference type="EMBL" id="OGM64961.1"/>
    </source>
</evidence>
<evidence type="ECO:0000256" key="16">
    <source>
        <dbReference type="HAMAP-Rule" id="MF_00037"/>
    </source>
</evidence>
<comment type="similarity">
    <text evidence="16">Belongs to the MurB family.</text>
</comment>
<keyword evidence="11 16" id="KW-0573">Peptidoglycan synthesis</keyword>
<comment type="catalytic activity">
    <reaction evidence="15 16">
        <text>UDP-N-acetyl-alpha-D-muramate + NADP(+) = UDP-N-acetyl-3-O-(1-carboxyvinyl)-alpha-D-glucosamine + NADPH + H(+)</text>
        <dbReference type="Rhea" id="RHEA:12248"/>
        <dbReference type="ChEBI" id="CHEBI:15378"/>
        <dbReference type="ChEBI" id="CHEBI:57783"/>
        <dbReference type="ChEBI" id="CHEBI:58349"/>
        <dbReference type="ChEBI" id="CHEBI:68483"/>
        <dbReference type="ChEBI" id="CHEBI:70757"/>
        <dbReference type="EC" id="1.3.1.98"/>
    </reaction>
</comment>